<evidence type="ECO:0000313" key="1">
    <source>
        <dbReference type="EMBL" id="GIQ70406.1"/>
    </source>
</evidence>
<reference evidence="1" key="1">
    <citation type="submission" date="2021-04" db="EMBL/GenBank/DDBJ databases">
        <title>Draft genome sequence of Xylanibacillus composti strain K13.</title>
        <authorList>
            <person name="Uke A."/>
            <person name="Chhe C."/>
            <person name="Baramee S."/>
            <person name="Kosugi A."/>
        </authorList>
    </citation>
    <scope>NUCLEOTIDE SEQUENCE</scope>
    <source>
        <strain evidence="1">K13</strain>
    </source>
</reference>
<dbReference type="AlphaFoldDB" id="A0A8J4H635"/>
<accession>A0A8J4H635</accession>
<sequence>MKRNITALLIIALIVSVFLYTSGYRLDGVSAARANAHVPKDSVLLDQVDYDWGTVYIFHSAEKPITAISMKKLAFLWVSRTSVYYFHQEDPIRTIGGVSMANEREKATVLSVIVHDPEVTSLEVGLGAQLQRKPVIVGEPVTFSWTESISWNDLNPKALNNDGKTLYEYRYANSHHIRAVDLRWYPLGEGLQSNN</sequence>
<dbReference type="RefSeq" id="WP_213413240.1">
    <property type="nucleotide sequence ID" value="NZ_BOVK01000047.1"/>
</dbReference>
<dbReference type="EMBL" id="BOVK01000047">
    <property type="protein sequence ID" value="GIQ70406.1"/>
    <property type="molecule type" value="Genomic_DNA"/>
</dbReference>
<comment type="caution">
    <text evidence="1">The sequence shown here is derived from an EMBL/GenBank/DDBJ whole genome shotgun (WGS) entry which is preliminary data.</text>
</comment>
<proteinExistence type="predicted"/>
<protein>
    <submittedName>
        <fullName evidence="1">Uncharacterized protein</fullName>
    </submittedName>
</protein>
<gene>
    <name evidence="1" type="ORF">XYCOK13_32300</name>
</gene>
<name>A0A8J4H635_9BACL</name>
<organism evidence="1 2">
    <name type="scientific">Xylanibacillus composti</name>
    <dbReference type="NCBI Taxonomy" id="1572762"/>
    <lineage>
        <taxon>Bacteria</taxon>
        <taxon>Bacillati</taxon>
        <taxon>Bacillota</taxon>
        <taxon>Bacilli</taxon>
        <taxon>Bacillales</taxon>
        <taxon>Paenibacillaceae</taxon>
        <taxon>Xylanibacillus</taxon>
    </lineage>
</organism>
<keyword evidence="2" id="KW-1185">Reference proteome</keyword>
<evidence type="ECO:0000313" key="2">
    <source>
        <dbReference type="Proteomes" id="UP000677918"/>
    </source>
</evidence>
<dbReference type="Proteomes" id="UP000677918">
    <property type="component" value="Unassembled WGS sequence"/>
</dbReference>